<proteinExistence type="inferred from homology"/>
<organism evidence="4 5">
    <name type="scientific">Ruegeria marisrubri</name>
    <dbReference type="NCBI Taxonomy" id="1685379"/>
    <lineage>
        <taxon>Bacteria</taxon>
        <taxon>Pseudomonadati</taxon>
        <taxon>Pseudomonadota</taxon>
        <taxon>Alphaproteobacteria</taxon>
        <taxon>Rhodobacterales</taxon>
        <taxon>Roseobacteraceae</taxon>
        <taxon>Ruegeria</taxon>
    </lineage>
</organism>
<evidence type="ECO:0000313" key="4">
    <source>
        <dbReference type="EMBL" id="KUJ77959.1"/>
    </source>
</evidence>
<name>A0A0X3TQJ4_9RHOB</name>
<dbReference type="CDD" id="cd13400">
    <property type="entry name" value="LT_IagB-like"/>
    <property type="match status" value="1"/>
</dbReference>
<gene>
    <name evidence="4" type="ORF">AVO45_08280</name>
</gene>
<protein>
    <submittedName>
        <fullName evidence="4">Tail length tape measure protein</fullName>
    </submittedName>
</protein>
<dbReference type="Proteomes" id="UP000053791">
    <property type="component" value="Unassembled WGS sequence"/>
</dbReference>
<evidence type="ECO:0000256" key="1">
    <source>
        <dbReference type="ARBA" id="ARBA00009387"/>
    </source>
</evidence>
<sequence>MPFVLAAFLASAPAVSASGHGRTAALCDAAAQRAAQAEGVPLDVLRAITRVETGRMREGRRMPWPWAVNLEGKGFWFDNEAQARAYVARVFEAGARSFDIGCFQINYRWHGHRFASLEAMFDPDQNAAYAARFLRELHAEYGSWTAAAGAYHSRTATLATAYARRFETVLAALKDQPSVRLADAQPDTVPNQRQALFSIATARTTAAGQGKLGSLVPVSGARPAFITFN</sequence>
<comment type="caution">
    <text evidence="4">The sequence shown here is derived from an EMBL/GenBank/DDBJ whole genome shotgun (WGS) entry which is preliminary data.</text>
</comment>
<feature type="signal peptide" evidence="2">
    <location>
        <begin position="1"/>
        <end position="17"/>
    </location>
</feature>
<dbReference type="RefSeq" id="WP_068347002.1">
    <property type="nucleotide sequence ID" value="NZ_LQBQ01000023.1"/>
</dbReference>
<dbReference type="InterPro" id="IPR023346">
    <property type="entry name" value="Lysozyme-like_dom_sf"/>
</dbReference>
<keyword evidence="5" id="KW-1185">Reference proteome</keyword>
<dbReference type="Gene3D" id="1.10.530.10">
    <property type="match status" value="1"/>
</dbReference>
<keyword evidence="2" id="KW-0732">Signal</keyword>
<evidence type="ECO:0000256" key="2">
    <source>
        <dbReference type="SAM" id="SignalP"/>
    </source>
</evidence>
<feature type="chain" id="PRO_5007054261" evidence="2">
    <location>
        <begin position="18"/>
        <end position="229"/>
    </location>
</feature>
<feature type="domain" description="Transglycosylase SLT" evidence="3">
    <location>
        <begin position="96"/>
        <end position="161"/>
    </location>
</feature>
<accession>A0A0X3TQJ4</accession>
<evidence type="ECO:0000259" key="3">
    <source>
        <dbReference type="Pfam" id="PF01464"/>
    </source>
</evidence>
<comment type="similarity">
    <text evidence="1">Belongs to the virb1 family.</text>
</comment>
<dbReference type="InterPro" id="IPR008258">
    <property type="entry name" value="Transglycosylase_SLT_dom_1"/>
</dbReference>
<evidence type="ECO:0000313" key="5">
    <source>
        <dbReference type="Proteomes" id="UP000053791"/>
    </source>
</evidence>
<reference evidence="4 5" key="1">
    <citation type="submission" date="2015-12" db="EMBL/GenBank/DDBJ databases">
        <authorList>
            <person name="Shamseldin A."/>
            <person name="Moawad H."/>
            <person name="Abd El-Rahim W.M."/>
            <person name="Sadowsky M.J."/>
        </authorList>
    </citation>
    <scope>NUCLEOTIDE SEQUENCE [LARGE SCALE GENOMIC DNA]</scope>
    <source>
        <strain evidence="4 5">ZGT118</strain>
    </source>
</reference>
<dbReference type="SUPFAM" id="SSF53955">
    <property type="entry name" value="Lysozyme-like"/>
    <property type="match status" value="1"/>
</dbReference>
<dbReference type="STRING" id="1685379.AVO45_08280"/>
<dbReference type="EMBL" id="LQBQ01000023">
    <property type="protein sequence ID" value="KUJ77959.1"/>
    <property type="molecule type" value="Genomic_DNA"/>
</dbReference>
<dbReference type="AlphaFoldDB" id="A0A0X3TQJ4"/>
<dbReference type="Pfam" id="PF01464">
    <property type="entry name" value="SLT"/>
    <property type="match status" value="1"/>
</dbReference>